<gene>
    <name evidence="1" type="ORF">B0T16DRAFT_383803</name>
</gene>
<sequence>MESQTYLDNRAAEKLSAAIMLLAGDAAVQHNSPETMALIRKVPAILSEAASLVLGKIWTAASQSWYAKAAAFFFAARPFLLPVAIVWGLKKAAEIQGRSLEKAAEIQGRSLEKAAEIQVRSLEKAAEIQGRSLENAARILA</sequence>
<organism evidence="1 2">
    <name type="scientific">Cercophora newfieldiana</name>
    <dbReference type="NCBI Taxonomy" id="92897"/>
    <lineage>
        <taxon>Eukaryota</taxon>
        <taxon>Fungi</taxon>
        <taxon>Dikarya</taxon>
        <taxon>Ascomycota</taxon>
        <taxon>Pezizomycotina</taxon>
        <taxon>Sordariomycetes</taxon>
        <taxon>Sordariomycetidae</taxon>
        <taxon>Sordariales</taxon>
        <taxon>Lasiosphaeriaceae</taxon>
        <taxon>Cercophora</taxon>
    </lineage>
</organism>
<dbReference type="EMBL" id="JAULSV010000001">
    <property type="protein sequence ID" value="KAK0654767.1"/>
    <property type="molecule type" value="Genomic_DNA"/>
</dbReference>
<protein>
    <submittedName>
        <fullName evidence="1">Uncharacterized protein</fullName>
    </submittedName>
</protein>
<comment type="caution">
    <text evidence="1">The sequence shown here is derived from an EMBL/GenBank/DDBJ whole genome shotgun (WGS) entry which is preliminary data.</text>
</comment>
<evidence type="ECO:0000313" key="2">
    <source>
        <dbReference type="Proteomes" id="UP001174936"/>
    </source>
</evidence>
<dbReference type="AlphaFoldDB" id="A0AA39YLG4"/>
<keyword evidence="2" id="KW-1185">Reference proteome</keyword>
<name>A0AA39YLG4_9PEZI</name>
<proteinExistence type="predicted"/>
<evidence type="ECO:0000313" key="1">
    <source>
        <dbReference type="EMBL" id="KAK0654767.1"/>
    </source>
</evidence>
<accession>A0AA39YLG4</accession>
<dbReference type="Proteomes" id="UP001174936">
    <property type="component" value="Unassembled WGS sequence"/>
</dbReference>
<reference evidence="1" key="1">
    <citation type="submission" date="2023-06" db="EMBL/GenBank/DDBJ databases">
        <title>Genome-scale phylogeny and comparative genomics of the fungal order Sordariales.</title>
        <authorList>
            <consortium name="Lawrence Berkeley National Laboratory"/>
            <person name="Hensen N."/>
            <person name="Bonometti L."/>
            <person name="Westerberg I."/>
            <person name="Brannstrom I.O."/>
            <person name="Guillou S."/>
            <person name="Cros-Aarteil S."/>
            <person name="Calhoun S."/>
            <person name="Haridas S."/>
            <person name="Kuo A."/>
            <person name="Mondo S."/>
            <person name="Pangilinan J."/>
            <person name="Riley R."/>
            <person name="Labutti K."/>
            <person name="Andreopoulos B."/>
            <person name="Lipzen A."/>
            <person name="Chen C."/>
            <person name="Yanf M."/>
            <person name="Daum C."/>
            <person name="Ng V."/>
            <person name="Clum A."/>
            <person name="Steindorff A."/>
            <person name="Ohm R."/>
            <person name="Martin F."/>
            <person name="Silar P."/>
            <person name="Natvig D."/>
            <person name="Lalanne C."/>
            <person name="Gautier V."/>
            <person name="Ament-Velasquez S.L."/>
            <person name="Kruys A."/>
            <person name="Hutchinson M.I."/>
            <person name="Powell A.J."/>
            <person name="Barry K."/>
            <person name="Miller A.N."/>
            <person name="Grigoriev I.V."/>
            <person name="Debuchy R."/>
            <person name="Gladieux P."/>
            <person name="Thoren M.H."/>
            <person name="Johannesson H."/>
        </authorList>
    </citation>
    <scope>NUCLEOTIDE SEQUENCE</scope>
    <source>
        <strain evidence="1">SMH2532-1</strain>
    </source>
</reference>